<gene>
    <name evidence="2" type="ORF">EZS28_037261</name>
</gene>
<dbReference type="InterPro" id="IPR006569">
    <property type="entry name" value="CID_dom"/>
</dbReference>
<dbReference type="InterPro" id="IPR008942">
    <property type="entry name" value="ENTH_VHS"/>
</dbReference>
<dbReference type="PROSITE" id="PS51391">
    <property type="entry name" value="CID"/>
    <property type="match status" value="1"/>
</dbReference>
<dbReference type="AlphaFoldDB" id="A0A5J4UBF9"/>
<dbReference type="Proteomes" id="UP000324800">
    <property type="component" value="Unassembled WGS sequence"/>
</dbReference>
<name>A0A5J4UBF9_9EUKA</name>
<evidence type="ECO:0000313" key="2">
    <source>
        <dbReference type="EMBL" id="KAA6367212.1"/>
    </source>
</evidence>
<dbReference type="SUPFAM" id="SSF48464">
    <property type="entry name" value="ENTH/VHS domain"/>
    <property type="match status" value="1"/>
</dbReference>
<dbReference type="OrthoDB" id="2129491at2759"/>
<evidence type="ECO:0000313" key="3">
    <source>
        <dbReference type="Proteomes" id="UP000324800"/>
    </source>
</evidence>
<dbReference type="SMART" id="SM00582">
    <property type="entry name" value="RPR"/>
    <property type="match status" value="1"/>
</dbReference>
<protein>
    <recommendedName>
        <fullName evidence="1">CID domain-containing protein</fullName>
    </recommendedName>
</protein>
<organism evidence="2 3">
    <name type="scientific">Streblomastix strix</name>
    <dbReference type="NCBI Taxonomy" id="222440"/>
    <lineage>
        <taxon>Eukaryota</taxon>
        <taxon>Metamonada</taxon>
        <taxon>Preaxostyla</taxon>
        <taxon>Oxymonadida</taxon>
        <taxon>Streblomastigidae</taxon>
        <taxon>Streblomastix</taxon>
    </lineage>
</organism>
<reference evidence="2 3" key="1">
    <citation type="submission" date="2019-03" db="EMBL/GenBank/DDBJ databases">
        <title>Single cell metagenomics reveals metabolic interactions within the superorganism composed of flagellate Streblomastix strix and complex community of Bacteroidetes bacteria on its surface.</title>
        <authorList>
            <person name="Treitli S.C."/>
            <person name="Kolisko M."/>
            <person name="Husnik F."/>
            <person name="Keeling P."/>
            <person name="Hampl V."/>
        </authorList>
    </citation>
    <scope>NUCLEOTIDE SEQUENCE [LARGE SCALE GENOMIC DNA]</scope>
    <source>
        <strain evidence="2">ST1C</strain>
    </source>
</reference>
<comment type="caution">
    <text evidence="2">The sequence shown here is derived from an EMBL/GenBank/DDBJ whole genome shotgun (WGS) entry which is preliminary data.</text>
</comment>
<dbReference type="Gene3D" id="1.25.40.90">
    <property type="match status" value="1"/>
</dbReference>
<proteinExistence type="predicted"/>
<dbReference type="Pfam" id="PF04818">
    <property type="entry name" value="CID"/>
    <property type="match status" value="1"/>
</dbReference>
<feature type="domain" description="CID" evidence="1">
    <location>
        <begin position="105"/>
        <end position="227"/>
    </location>
</feature>
<dbReference type="EMBL" id="SNRW01018569">
    <property type="protein sequence ID" value="KAA6367212.1"/>
    <property type="molecule type" value="Genomic_DNA"/>
</dbReference>
<sequence>MALTTSLSFAPNHVALAYDGAEQQNAPPIYASKHWIIIKTNALDLSTGIQVGTSLNKPEIASAHEDIRISHFCSTQLWFLVLHSKQRLQHRGEAYVYREQSESTIFYGKDAVVIQQLPALVELGAPERATIEALGMLAMDSVDEAREIVSLVLERAALGEKDKRLAALYLADHLTKKCGYPWSALIGGGIADTFNLIYLDAGADERVKLRELLATWRGVFDDNAIFQ</sequence>
<evidence type="ECO:0000259" key="1">
    <source>
        <dbReference type="PROSITE" id="PS51391"/>
    </source>
</evidence>
<feature type="non-terminal residue" evidence="2">
    <location>
        <position position="227"/>
    </location>
</feature>
<accession>A0A5J4UBF9</accession>